<feature type="domain" description="EamA" evidence="2">
    <location>
        <begin position="149"/>
        <end position="273"/>
    </location>
</feature>
<evidence type="ECO:0000313" key="3">
    <source>
        <dbReference type="EMBL" id="ASJ76048.1"/>
    </source>
</evidence>
<dbReference type="InterPro" id="IPR000620">
    <property type="entry name" value="EamA_dom"/>
</dbReference>
<dbReference type="RefSeq" id="WP_088920871.1">
    <property type="nucleotide sequence ID" value="NZ_CP018632.1"/>
</dbReference>
<feature type="transmembrane region" description="Helical" evidence="1">
    <location>
        <begin position="204"/>
        <end position="224"/>
    </location>
</feature>
<reference evidence="3 4" key="1">
    <citation type="submission" date="2016-12" db="EMBL/GenBank/DDBJ databases">
        <authorList>
            <person name="Song W.-J."/>
            <person name="Kurnit D.M."/>
        </authorList>
    </citation>
    <scope>NUCLEOTIDE SEQUENCE [LARGE SCALE GENOMIC DNA]</scope>
    <source>
        <strain evidence="3 4">IMCC3135</strain>
    </source>
</reference>
<dbReference type="SUPFAM" id="SSF103481">
    <property type="entry name" value="Multidrug resistance efflux transporter EmrE"/>
    <property type="match status" value="2"/>
</dbReference>
<name>A0A2Z2P1H2_9GAMM</name>
<keyword evidence="4" id="KW-1185">Reference proteome</keyword>
<proteinExistence type="predicted"/>
<accession>A0A2Z2P1H2</accession>
<sequence>MDNSRGSLFMVLAMAAFALEDMFIKAATLTLPVGQVLLIFGLSGTIVFAILARRQGSPVFDPSSFSRVMVARSGFEIMGRLCFTLAIALTPLSNASAILQATPLVVAVGAVFVFGETVGWRRWSAICIGFIGVLLILRPGLSGFEPASIFAVLGTIGFAGRDLATKAAPPQLTNAQLGVYGFTMLMIAGIIALSYTGGAMWPDISVLSKIAAATVFGVLAYSALTNAMRLGEVSAVAPFRYSRLVFAMLIGVVVFGERPDTLTLIGSAIVVGSGLYTVLRQRRVDTTDARLP</sequence>
<dbReference type="Pfam" id="PF00892">
    <property type="entry name" value="EamA"/>
    <property type="match status" value="2"/>
</dbReference>
<dbReference type="GO" id="GO:0016020">
    <property type="term" value="C:membrane"/>
    <property type="evidence" value="ECO:0007669"/>
    <property type="project" value="InterPro"/>
</dbReference>
<feature type="transmembrane region" description="Helical" evidence="1">
    <location>
        <begin position="177"/>
        <end position="198"/>
    </location>
</feature>
<feature type="transmembrane region" description="Helical" evidence="1">
    <location>
        <begin position="147"/>
        <end position="165"/>
    </location>
</feature>
<feature type="transmembrane region" description="Helical" evidence="1">
    <location>
        <begin position="73"/>
        <end position="92"/>
    </location>
</feature>
<dbReference type="PANTHER" id="PTHR22911">
    <property type="entry name" value="ACYL-MALONYL CONDENSING ENZYME-RELATED"/>
    <property type="match status" value="1"/>
</dbReference>
<feature type="transmembrane region" description="Helical" evidence="1">
    <location>
        <begin position="122"/>
        <end position="141"/>
    </location>
</feature>
<feature type="domain" description="EamA" evidence="2">
    <location>
        <begin position="5"/>
        <end position="137"/>
    </location>
</feature>
<keyword evidence="1" id="KW-0812">Transmembrane</keyword>
<protein>
    <submittedName>
        <fullName evidence="3">Riboflavin transporter</fullName>
    </submittedName>
</protein>
<keyword evidence="1" id="KW-1133">Transmembrane helix</keyword>
<dbReference type="AlphaFoldDB" id="A0A2Z2P1H2"/>
<keyword evidence="1" id="KW-0472">Membrane</keyword>
<feature type="transmembrane region" description="Helical" evidence="1">
    <location>
        <begin position="261"/>
        <end position="279"/>
    </location>
</feature>
<dbReference type="PANTHER" id="PTHR22911:SF135">
    <property type="entry name" value="BLR4310 PROTEIN"/>
    <property type="match status" value="1"/>
</dbReference>
<feature type="transmembrane region" description="Helical" evidence="1">
    <location>
        <begin position="36"/>
        <end position="52"/>
    </location>
</feature>
<dbReference type="InterPro" id="IPR037185">
    <property type="entry name" value="EmrE-like"/>
</dbReference>
<dbReference type="EMBL" id="CP018632">
    <property type="protein sequence ID" value="ASJ76048.1"/>
    <property type="molecule type" value="Genomic_DNA"/>
</dbReference>
<evidence type="ECO:0000259" key="2">
    <source>
        <dbReference type="Pfam" id="PF00892"/>
    </source>
</evidence>
<dbReference type="KEGG" id="gai:IMCC3135_29995"/>
<evidence type="ECO:0000256" key="1">
    <source>
        <dbReference type="SAM" id="Phobius"/>
    </source>
</evidence>
<feature type="transmembrane region" description="Helical" evidence="1">
    <location>
        <begin position="98"/>
        <end position="115"/>
    </location>
</feature>
<feature type="transmembrane region" description="Helical" evidence="1">
    <location>
        <begin position="236"/>
        <end position="255"/>
    </location>
</feature>
<dbReference type="OrthoDB" id="148351at2"/>
<gene>
    <name evidence="3" type="primary">ribN_10</name>
    <name evidence="3" type="ORF">IMCC3135_29995</name>
</gene>
<organism evidence="3 4">
    <name type="scientific">Granulosicoccus antarcticus IMCC3135</name>
    <dbReference type="NCBI Taxonomy" id="1192854"/>
    <lineage>
        <taxon>Bacteria</taxon>
        <taxon>Pseudomonadati</taxon>
        <taxon>Pseudomonadota</taxon>
        <taxon>Gammaproteobacteria</taxon>
        <taxon>Chromatiales</taxon>
        <taxon>Granulosicoccaceae</taxon>
        <taxon>Granulosicoccus</taxon>
    </lineage>
</organism>
<dbReference type="Proteomes" id="UP000250079">
    <property type="component" value="Chromosome"/>
</dbReference>
<evidence type="ECO:0000313" key="4">
    <source>
        <dbReference type="Proteomes" id="UP000250079"/>
    </source>
</evidence>